<keyword evidence="6" id="KW-1133">Transmembrane helix</keyword>
<comment type="caution">
    <text evidence="8">The sequence shown here is derived from an EMBL/GenBank/DDBJ whole genome shotgun (WGS) entry which is preliminary data.</text>
</comment>
<dbReference type="CDD" id="cd14014">
    <property type="entry name" value="STKc_PknB_like"/>
    <property type="match status" value="1"/>
</dbReference>
<evidence type="ECO:0000256" key="4">
    <source>
        <dbReference type="ARBA" id="ARBA00022840"/>
    </source>
</evidence>
<dbReference type="PROSITE" id="PS50011">
    <property type="entry name" value="PROTEIN_KINASE_DOM"/>
    <property type="match status" value="1"/>
</dbReference>
<dbReference type="Gene3D" id="3.30.200.20">
    <property type="entry name" value="Phosphorylase Kinase, domain 1"/>
    <property type="match status" value="1"/>
</dbReference>
<name>A0ABT6KWG7_9MYCO</name>
<feature type="transmembrane region" description="Helical" evidence="6">
    <location>
        <begin position="395"/>
        <end position="417"/>
    </location>
</feature>
<evidence type="ECO:0000256" key="1">
    <source>
        <dbReference type="ARBA" id="ARBA00022679"/>
    </source>
</evidence>
<dbReference type="Gene3D" id="1.10.510.10">
    <property type="entry name" value="Transferase(Phosphotransferase) domain 1"/>
    <property type="match status" value="1"/>
</dbReference>
<dbReference type="InterPro" id="IPR008271">
    <property type="entry name" value="Ser/Thr_kinase_AS"/>
</dbReference>
<dbReference type="PROSITE" id="PS00108">
    <property type="entry name" value="PROTEIN_KINASE_ST"/>
    <property type="match status" value="1"/>
</dbReference>
<accession>A0ABT6KWG7</accession>
<dbReference type="Pfam" id="PF00069">
    <property type="entry name" value="Pkinase"/>
    <property type="match status" value="1"/>
</dbReference>
<protein>
    <submittedName>
        <fullName evidence="8">Serine/threonine-protein kinase</fullName>
        <ecNumber evidence="8">2.7.11.1</ecNumber>
    </submittedName>
</protein>
<sequence>MCPVEQLSDPLVGTMLDGRYRVDTPIAAGGMSTVYRGLDMRLDRPVALKVMDSRYSGDNHFLTRFSREAKAVARLKDPGLVAVYDQGGGGTGHQPPFLVMELIEGGTLRELLAERGPMPPHAVAAVLAPVLGGLAVAHRAGLVHRDIKPENVLISDDGEVKIADFGLVRAVAEAKITSTSVILGTAAYLSPEQVSTGDADPRSDVYAVGILTYELLTGVTPFTGDSALAVAYQRMDHDVPPPSAAIAGVPTQFDQLVRRATARDAAQRFTDAEAMRAELRDIVDELGLPAFRVPAPQHSAQHLAATRVHDLAVRDDRPDEATTALTAAPPAPPPPAAAVPRQHTREITRDQHDWAPIPADADFDEDPAEYPFGAGQFAGIEMSEFYWARQRAKRVLAFWVIAVLTLTGLVAAAAWTLGSNIGTLL</sequence>
<dbReference type="PANTHER" id="PTHR43289">
    <property type="entry name" value="MITOGEN-ACTIVATED PROTEIN KINASE KINASE KINASE 20-RELATED"/>
    <property type="match status" value="1"/>
</dbReference>
<evidence type="ECO:0000256" key="3">
    <source>
        <dbReference type="ARBA" id="ARBA00022777"/>
    </source>
</evidence>
<proteinExistence type="predicted"/>
<keyword evidence="6" id="KW-0472">Membrane</keyword>
<evidence type="ECO:0000313" key="9">
    <source>
        <dbReference type="Proteomes" id="UP001160130"/>
    </source>
</evidence>
<dbReference type="SUPFAM" id="SSF56112">
    <property type="entry name" value="Protein kinase-like (PK-like)"/>
    <property type="match status" value="1"/>
</dbReference>
<dbReference type="PANTHER" id="PTHR43289:SF34">
    <property type="entry name" value="SERINE_THREONINE-PROTEIN KINASE YBDM-RELATED"/>
    <property type="match status" value="1"/>
</dbReference>
<evidence type="ECO:0000259" key="7">
    <source>
        <dbReference type="PROSITE" id="PS50011"/>
    </source>
</evidence>
<feature type="domain" description="Protein kinase" evidence="7">
    <location>
        <begin position="20"/>
        <end position="291"/>
    </location>
</feature>
<feature type="compositionally biased region" description="Basic and acidic residues" evidence="5">
    <location>
        <begin position="343"/>
        <end position="353"/>
    </location>
</feature>
<evidence type="ECO:0000256" key="5">
    <source>
        <dbReference type="SAM" id="MobiDB-lite"/>
    </source>
</evidence>
<dbReference type="EC" id="2.7.11.1" evidence="8"/>
<reference evidence="8 9" key="1">
    <citation type="submission" date="2023-04" db="EMBL/GenBank/DDBJ databases">
        <title>Forest soil microbial communities from Buena Vista Peninsula, Colon Province, Panama.</title>
        <authorList>
            <person name="Bouskill N."/>
        </authorList>
    </citation>
    <scope>NUCLEOTIDE SEQUENCE [LARGE SCALE GENOMIC DNA]</scope>
    <source>
        <strain evidence="8 9">AC80</strain>
    </source>
</reference>
<dbReference type="EMBL" id="JARXVE010000002">
    <property type="protein sequence ID" value="MDH6195057.1"/>
    <property type="molecule type" value="Genomic_DNA"/>
</dbReference>
<organism evidence="8 9">
    <name type="scientific">Mycolicibacterium frederiksbergense</name>
    <dbReference type="NCBI Taxonomy" id="117567"/>
    <lineage>
        <taxon>Bacteria</taxon>
        <taxon>Bacillati</taxon>
        <taxon>Actinomycetota</taxon>
        <taxon>Actinomycetes</taxon>
        <taxon>Mycobacteriales</taxon>
        <taxon>Mycobacteriaceae</taxon>
        <taxon>Mycolicibacterium</taxon>
    </lineage>
</organism>
<dbReference type="InterPro" id="IPR011009">
    <property type="entry name" value="Kinase-like_dom_sf"/>
</dbReference>
<keyword evidence="4" id="KW-0067">ATP-binding</keyword>
<evidence type="ECO:0000313" key="8">
    <source>
        <dbReference type="EMBL" id="MDH6195057.1"/>
    </source>
</evidence>
<keyword evidence="2" id="KW-0547">Nucleotide-binding</keyword>
<dbReference type="SMART" id="SM00220">
    <property type="entry name" value="S_TKc"/>
    <property type="match status" value="1"/>
</dbReference>
<evidence type="ECO:0000256" key="2">
    <source>
        <dbReference type="ARBA" id="ARBA00022741"/>
    </source>
</evidence>
<dbReference type="InterPro" id="IPR000719">
    <property type="entry name" value="Prot_kinase_dom"/>
</dbReference>
<gene>
    <name evidence="8" type="ORF">M2272_001686</name>
</gene>
<dbReference type="RefSeq" id="WP_280831682.1">
    <property type="nucleotide sequence ID" value="NZ_JARXVE010000002.1"/>
</dbReference>
<feature type="region of interest" description="Disordered" evidence="5">
    <location>
        <begin position="323"/>
        <end position="353"/>
    </location>
</feature>
<evidence type="ECO:0000256" key="6">
    <source>
        <dbReference type="SAM" id="Phobius"/>
    </source>
</evidence>
<dbReference type="GO" id="GO:0004674">
    <property type="term" value="F:protein serine/threonine kinase activity"/>
    <property type="evidence" value="ECO:0007669"/>
    <property type="project" value="UniProtKB-EC"/>
</dbReference>
<keyword evidence="9" id="KW-1185">Reference proteome</keyword>
<keyword evidence="6" id="KW-0812">Transmembrane</keyword>
<keyword evidence="1 8" id="KW-0808">Transferase</keyword>
<dbReference type="Proteomes" id="UP001160130">
    <property type="component" value="Unassembled WGS sequence"/>
</dbReference>
<keyword evidence="3 8" id="KW-0418">Kinase</keyword>